<dbReference type="EMBL" id="FNET01000031">
    <property type="protein sequence ID" value="SDM99771.1"/>
    <property type="molecule type" value="Genomic_DNA"/>
</dbReference>
<organism evidence="1 2">
    <name type="scientific">Lentzea albidocapillata subsp. violacea</name>
    <dbReference type="NCBI Taxonomy" id="128104"/>
    <lineage>
        <taxon>Bacteria</taxon>
        <taxon>Bacillati</taxon>
        <taxon>Actinomycetota</taxon>
        <taxon>Actinomycetes</taxon>
        <taxon>Pseudonocardiales</taxon>
        <taxon>Pseudonocardiaceae</taxon>
        <taxon>Lentzea</taxon>
    </lineage>
</organism>
<dbReference type="Proteomes" id="UP000199682">
    <property type="component" value="Unassembled WGS sequence"/>
</dbReference>
<evidence type="ECO:0000313" key="1">
    <source>
        <dbReference type="EMBL" id="SDM99771.1"/>
    </source>
</evidence>
<dbReference type="RefSeq" id="WP_090014670.1">
    <property type="nucleotide sequence ID" value="NZ_FNET01000031.1"/>
</dbReference>
<proteinExistence type="predicted"/>
<protein>
    <submittedName>
        <fullName evidence="1">Uncharacterized protein</fullName>
    </submittedName>
</protein>
<name>A0A1G9XTG5_9PSEU</name>
<accession>A0A1G9XTG5</accession>
<reference evidence="2" key="1">
    <citation type="submission" date="2016-10" db="EMBL/GenBank/DDBJ databases">
        <authorList>
            <person name="Varghese N."/>
            <person name="Submissions S."/>
        </authorList>
    </citation>
    <scope>NUCLEOTIDE SEQUENCE [LARGE SCALE GENOMIC DNA]</scope>
    <source>
        <strain evidence="2">DSM 44796</strain>
    </source>
</reference>
<evidence type="ECO:0000313" key="2">
    <source>
        <dbReference type="Proteomes" id="UP000199682"/>
    </source>
</evidence>
<dbReference type="AlphaFoldDB" id="A0A1G9XTG5"/>
<gene>
    <name evidence="1" type="ORF">SAMN04488074_13131</name>
</gene>
<sequence>MGSAMANNENTGKLHRLLTQLDTQVSSTELRVCRSNLAQGVDVWGAKTRPDRSDLRIKPLQVRTLDQAAEYSPTTYLSGLHDSGCMGQIAVQH</sequence>